<protein>
    <recommendedName>
        <fullName evidence="3">PRC-barrel domain-containing protein</fullName>
    </recommendedName>
</protein>
<evidence type="ECO:0008006" key="3">
    <source>
        <dbReference type="Google" id="ProtNLM"/>
    </source>
</evidence>
<comment type="caution">
    <text evidence="1">The sequence shown here is derived from an EMBL/GenBank/DDBJ whole genome shotgun (WGS) entry which is preliminary data.</text>
</comment>
<accession>A0ABN2VK31</accession>
<evidence type="ECO:0000313" key="2">
    <source>
        <dbReference type="Proteomes" id="UP001500751"/>
    </source>
</evidence>
<dbReference type="Proteomes" id="UP001500751">
    <property type="component" value="Unassembled WGS sequence"/>
</dbReference>
<evidence type="ECO:0000313" key="1">
    <source>
        <dbReference type="EMBL" id="GAA2063926.1"/>
    </source>
</evidence>
<proteinExistence type="predicted"/>
<dbReference type="RefSeq" id="WP_344671829.1">
    <property type="nucleotide sequence ID" value="NZ_BAAAQN010000094.1"/>
</dbReference>
<sequence length="83" mass="8809">MSESIQIAIGSAVKGDGGFVGEVERVDVDPGGPFATAVSIRPRHEGGAPRRVPMALLEQGPNGLRLRCTRKEFEELPADGPVR</sequence>
<dbReference type="EMBL" id="BAAAQN010000094">
    <property type="protein sequence ID" value="GAA2063926.1"/>
    <property type="molecule type" value="Genomic_DNA"/>
</dbReference>
<gene>
    <name evidence="1" type="ORF">GCM10009839_89170</name>
</gene>
<organism evidence="1 2">
    <name type="scientific">Catenulispora yoronensis</name>
    <dbReference type="NCBI Taxonomy" id="450799"/>
    <lineage>
        <taxon>Bacteria</taxon>
        <taxon>Bacillati</taxon>
        <taxon>Actinomycetota</taxon>
        <taxon>Actinomycetes</taxon>
        <taxon>Catenulisporales</taxon>
        <taxon>Catenulisporaceae</taxon>
        <taxon>Catenulispora</taxon>
    </lineage>
</organism>
<name>A0ABN2VK31_9ACTN</name>
<keyword evidence="2" id="KW-1185">Reference proteome</keyword>
<reference evidence="1 2" key="1">
    <citation type="journal article" date="2019" name="Int. J. Syst. Evol. Microbiol.">
        <title>The Global Catalogue of Microorganisms (GCM) 10K type strain sequencing project: providing services to taxonomists for standard genome sequencing and annotation.</title>
        <authorList>
            <consortium name="The Broad Institute Genomics Platform"/>
            <consortium name="The Broad Institute Genome Sequencing Center for Infectious Disease"/>
            <person name="Wu L."/>
            <person name="Ma J."/>
        </authorList>
    </citation>
    <scope>NUCLEOTIDE SEQUENCE [LARGE SCALE GENOMIC DNA]</scope>
    <source>
        <strain evidence="1 2">JCM 16014</strain>
    </source>
</reference>